<organism evidence="1 2">
    <name type="scientific">Flexivirga caeni</name>
    <dbReference type="NCBI Taxonomy" id="2294115"/>
    <lineage>
        <taxon>Bacteria</taxon>
        <taxon>Bacillati</taxon>
        <taxon>Actinomycetota</taxon>
        <taxon>Actinomycetes</taxon>
        <taxon>Micrococcales</taxon>
        <taxon>Dermacoccaceae</taxon>
        <taxon>Flexivirga</taxon>
    </lineage>
</organism>
<dbReference type="AlphaFoldDB" id="A0A3M9LZK2"/>
<gene>
    <name evidence="1" type="ORF">EFY87_18530</name>
</gene>
<sequence length="70" mass="7585">MKWLLSTAALAAGIAVVSWPGTRDAVERFRRDVHDGMAVREGQLREVLAADTHLTLPGESVSDARAIEGR</sequence>
<comment type="caution">
    <text evidence="1">The sequence shown here is derived from an EMBL/GenBank/DDBJ whole genome shotgun (WGS) entry which is preliminary data.</text>
</comment>
<name>A0A3M9LZK2_9MICO</name>
<dbReference type="OrthoDB" id="9978958at2"/>
<reference evidence="1 2" key="1">
    <citation type="submission" date="2018-11" db="EMBL/GenBank/DDBJ databases">
        <title>Draft genome of Simplicispira Flexivirga sp. BO-16.</title>
        <authorList>
            <person name="Im W.T."/>
        </authorList>
    </citation>
    <scope>NUCLEOTIDE SEQUENCE [LARGE SCALE GENOMIC DNA]</scope>
    <source>
        <strain evidence="1 2">BO-16</strain>
    </source>
</reference>
<accession>A0A3M9LZK2</accession>
<evidence type="ECO:0000313" key="1">
    <source>
        <dbReference type="EMBL" id="RNI18053.1"/>
    </source>
</evidence>
<keyword evidence="2" id="KW-1185">Reference proteome</keyword>
<dbReference type="Proteomes" id="UP000271678">
    <property type="component" value="Unassembled WGS sequence"/>
</dbReference>
<protein>
    <submittedName>
        <fullName evidence="1">Uncharacterized protein</fullName>
    </submittedName>
</protein>
<proteinExistence type="predicted"/>
<evidence type="ECO:0000313" key="2">
    <source>
        <dbReference type="Proteomes" id="UP000271678"/>
    </source>
</evidence>
<dbReference type="RefSeq" id="WP_123272969.1">
    <property type="nucleotide sequence ID" value="NZ_RJJQ01000025.1"/>
</dbReference>
<dbReference type="EMBL" id="RJJQ01000025">
    <property type="protein sequence ID" value="RNI18053.1"/>
    <property type="molecule type" value="Genomic_DNA"/>
</dbReference>